<evidence type="ECO:0000313" key="6">
    <source>
        <dbReference type="Proteomes" id="UP000570166"/>
    </source>
</evidence>
<keyword evidence="2" id="KW-0223">Dioxygenase</keyword>
<dbReference type="PANTHER" id="PTHR46332">
    <property type="entry name" value="ASPARTATE BETA-HYDROXYLASE DOMAIN-CONTAINING PROTEIN 2"/>
    <property type="match status" value="1"/>
</dbReference>
<keyword evidence="3" id="KW-0560">Oxidoreductase</keyword>
<dbReference type="SUPFAM" id="SSF51197">
    <property type="entry name" value="Clavaminate synthase-like"/>
    <property type="match status" value="1"/>
</dbReference>
<dbReference type="InterPro" id="IPR007803">
    <property type="entry name" value="Asp/Arg/Pro-Hydrxlase"/>
</dbReference>
<accession>A0A838L827</accession>
<dbReference type="Pfam" id="PF05118">
    <property type="entry name" value="Asp_Arg_Hydrox"/>
    <property type="match status" value="1"/>
</dbReference>
<evidence type="ECO:0000313" key="5">
    <source>
        <dbReference type="EMBL" id="MBA2935060.1"/>
    </source>
</evidence>
<dbReference type="InterPro" id="IPR051821">
    <property type="entry name" value="Asp/Asn_beta-hydroxylase"/>
</dbReference>
<dbReference type="GO" id="GO:0016020">
    <property type="term" value="C:membrane"/>
    <property type="evidence" value="ECO:0007669"/>
    <property type="project" value="TreeGrafter"/>
</dbReference>
<dbReference type="EMBL" id="JACEIB010000008">
    <property type="protein sequence ID" value="MBA2935060.1"/>
    <property type="molecule type" value="Genomic_DNA"/>
</dbReference>
<feature type="domain" description="Aspartyl/asparaginy/proline hydroxylase" evidence="4">
    <location>
        <begin position="64"/>
        <end position="218"/>
    </location>
</feature>
<dbReference type="Proteomes" id="UP000570166">
    <property type="component" value="Unassembled WGS sequence"/>
</dbReference>
<dbReference type="AlphaFoldDB" id="A0A838L827"/>
<gene>
    <name evidence="5" type="ORF">HZF05_13245</name>
</gene>
<sequence length="263" mass="29529">MTRVARRTATSIPPAFAVPKRPFILRAGKRIRRQVDAIVARSSRVPNDPVLDPALFSWTQLLRDNWRAIREEALAVTRNEEAVPALRKVSPDHARIAEDDKWRSFFLIGYGARIEENIARCPRTAAVLAQVPGLNSGFFSILRPGTHIPEHRGVTKGLMTCHLGLQVPTSGSVRMKVGPETVGWAEGETLVFDDTYHHEVWNDTNETRIVLLVQFERPLRQPGKLVADLFVGGIRRSAFVKEATDNIALWEQSIRKVEAMANL</sequence>
<protein>
    <submittedName>
        <fullName evidence="5">Aspartyl/asparaginyl beta-hydroxylase domain-containing protein</fullName>
    </submittedName>
</protein>
<comment type="caution">
    <text evidence="5">The sequence shown here is derived from an EMBL/GenBank/DDBJ whole genome shotgun (WGS) entry which is preliminary data.</text>
</comment>
<dbReference type="PANTHER" id="PTHR46332:SF5">
    <property type="entry name" value="ASPARTATE BETA-HYDROXYLASE DOMAIN CONTAINING 2"/>
    <property type="match status" value="1"/>
</dbReference>
<keyword evidence="6" id="KW-1185">Reference proteome</keyword>
<dbReference type="Gene3D" id="2.60.120.330">
    <property type="entry name" value="B-lactam Antibiotic, Isopenicillin N Synthase, Chain"/>
    <property type="match status" value="1"/>
</dbReference>
<evidence type="ECO:0000256" key="2">
    <source>
        <dbReference type="ARBA" id="ARBA00022964"/>
    </source>
</evidence>
<dbReference type="InterPro" id="IPR027443">
    <property type="entry name" value="IPNS-like_sf"/>
</dbReference>
<evidence type="ECO:0000256" key="3">
    <source>
        <dbReference type="ARBA" id="ARBA00023002"/>
    </source>
</evidence>
<evidence type="ECO:0000256" key="1">
    <source>
        <dbReference type="ARBA" id="ARBA00007730"/>
    </source>
</evidence>
<organism evidence="5 6">
    <name type="scientific">Sphingomonas chungangi</name>
    <dbReference type="NCBI Taxonomy" id="2683589"/>
    <lineage>
        <taxon>Bacteria</taxon>
        <taxon>Pseudomonadati</taxon>
        <taxon>Pseudomonadota</taxon>
        <taxon>Alphaproteobacteria</taxon>
        <taxon>Sphingomonadales</taxon>
        <taxon>Sphingomonadaceae</taxon>
        <taxon>Sphingomonas</taxon>
    </lineage>
</organism>
<dbReference type="GO" id="GO:0051213">
    <property type="term" value="F:dioxygenase activity"/>
    <property type="evidence" value="ECO:0007669"/>
    <property type="project" value="UniProtKB-KW"/>
</dbReference>
<reference evidence="5 6" key="1">
    <citation type="submission" date="2020-07" db="EMBL/GenBank/DDBJ databases">
        <authorList>
            <person name="Sun Q."/>
        </authorList>
    </citation>
    <scope>NUCLEOTIDE SEQUENCE [LARGE SCALE GENOMIC DNA]</scope>
    <source>
        <strain evidence="5 6">CGMCC 1.13654</strain>
    </source>
</reference>
<proteinExistence type="inferred from homology"/>
<comment type="similarity">
    <text evidence="1">Belongs to the aspartyl/asparaginyl beta-hydroxylase family.</text>
</comment>
<name>A0A838L827_9SPHN</name>
<evidence type="ECO:0000259" key="4">
    <source>
        <dbReference type="Pfam" id="PF05118"/>
    </source>
</evidence>